<keyword evidence="4" id="KW-1185">Reference proteome</keyword>
<evidence type="ECO:0000313" key="4">
    <source>
        <dbReference type="Proteomes" id="UP000536179"/>
    </source>
</evidence>
<dbReference type="Proteomes" id="UP000536179">
    <property type="component" value="Unassembled WGS sequence"/>
</dbReference>
<feature type="compositionally biased region" description="Polar residues" evidence="1">
    <location>
        <begin position="1"/>
        <end position="13"/>
    </location>
</feature>
<dbReference type="RefSeq" id="WP_184306514.1">
    <property type="nucleotide sequence ID" value="NZ_JACHXU010000015.1"/>
</dbReference>
<feature type="region of interest" description="Disordered" evidence="1">
    <location>
        <begin position="313"/>
        <end position="340"/>
    </location>
</feature>
<keyword evidence="2" id="KW-0472">Membrane</keyword>
<feature type="region of interest" description="Disordered" evidence="1">
    <location>
        <begin position="109"/>
        <end position="197"/>
    </location>
</feature>
<dbReference type="EMBL" id="JACHXU010000015">
    <property type="protein sequence ID" value="MBB3208289.1"/>
    <property type="molecule type" value="Genomic_DNA"/>
</dbReference>
<protein>
    <submittedName>
        <fullName evidence="3">Uncharacterized protein</fullName>
    </submittedName>
</protein>
<sequence>MNSSESFDSNTPADSRDVDHDDAMLDVLLSEVVGGQSPPDQSRIIIERLDDRLVRSGSANPSGTQKTLRPKKTSTSTWPVVVATVAIVVLAIGTVVGIRFRNGITVAQKPTLPVPGEKSVATASIPDSAPGNSPSDAPEQSPKSDTPSGNLPSRSIELADSSSDSNSFNTVSIGLFERDQKNQGEQTDSPPPTPREMTLVSNVMSDRLERYWDRVGVQPTGVMPADAISERLQTRFGIRVPRQAIGNSERMLAALSQPHNIDALSVRVLSAIASRPLESMTSPSDQLMATQVNETLRSGSGFDQLCASWFTKRDPSARRQPRGGGKPTGTQTNGNDQRAPTASFNELLRPLDEHETLVTTAAVALNADVRCQRCHDLPQSGGGESRTLGQHDYWQLAATIAPWIPIRPNAPAGRFYDMPDGRQRLAQVDPDADWPDQLLGSRSLAEGLVGAMWKMVHGRPLASSPYDLSGSAADSDLQRIRDELADDLLASDFNLLRTIALMMSDSIVARSTPPAMTPAGVLTASDADWTGAVAAVESFAASPPALMPTSLSHRMRLVQQSSLPQISGGGSGGSVLAQPLGFEDSESVNGGNDRRRGTNDPDRSQPNKGEPAKPSQAVLAGLPMRPTVVMPAWIGELPDFESRLQHISYLAGLGNTPEAATKLAAQMRDARVEEALILQRIWWIIRPQG</sequence>
<evidence type="ECO:0000313" key="3">
    <source>
        <dbReference type="EMBL" id="MBB3208289.1"/>
    </source>
</evidence>
<dbReference type="AlphaFoldDB" id="A0A7W5E150"/>
<reference evidence="3 4" key="1">
    <citation type="submission" date="2020-08" db="EMBL/GenBank/DDBJ databases">
        <title>Genomic Encyclopedia of Type Strains, Phase III (KMG-III): the genomes of soil and plant-associated and newly described type strains.</title>
        <authorList>
            <person name="Whitman W."/>
        </authorList>
    </citation>
    <scope>NUCLEOTIDE SEQUENCE [LARGE SCALE GENOMIC DNA]</scope>
    <source>
        <strain evidence="3 4">CECT 8075</strain>
    </source>
</reference>
<feature type="compositionally biased region" description="Basic and acidic residues" evidence="1">
    <location>
        <begin position="592"/>
        <end position="605"/>
    </location>
</feature>
<accession>A0A7W5E150</accession>
<feature type="region of interest" description="Disordered" evidence="1">
    <location>
        <begin position="55"/>
        <end position="75"/>
    </location>
</feature>
<name>A0A7W5E150_9BACT</name>
<feature type="compositionally biased region" description="Polar residues" evidence="1">
    <location>
        <begin position="328"/>
        <end position="340"/>
    </location>
</feature>
<feature type="region of interest" description="Disordered" evidence="1">
    <location>
        <begin position="1"/>
        <end position="21"/>
    </location>
</feature>
<keyword evidence="2" id="KW-0812">Transmembrane</keyword>
<proteinExistence type="predicted"/>
<gene>
    <name evidence="3" type="ORF">FHS27_004117</name>
</gene>
<comment type="caution">
    <text evidence="3">The sequence shown here is derived from an EMBL/GenBank/DDBJ whole genome shotgun (WGS) entry which is preliminary data.</text>
</comment>
<feature type="compositionally biased region" description="Polar residues" evidence="1">
    <location>
        <begin position="141"/>
        <end position="152"/>
    </location>
</feature>
<keyword evidence="2" id="KW-1133">Transmembrane helix</keyword>
<organism evidence="3 4">
    <name type="scientific">Aporhodopirellula rubra</name>
    <dbReference type="NCBI Taxonomy" id="980271"/>
    <lineage>
        <taxon>Bacteria</taxon>
        <taxon>Pseudomonadati</taxon>
        <taxon>Planctomycetota</taxon>
        <taxon>Planctomycetia</taxon>
        <taxon>Pirellulales</taxon>
        <taxon>Pirellulaceae</taxon>
        <taxon>Aporhodopirellula</taxon>
    </lineage>
</organism>
<feature type="region of interest" description="Disordered" evidence="1">
    <location>
        <begin position="563"/>
        <end position="620"/>
    </location>
</feature>
<evidence type="ECO:0000256" key="2">
    <source>
        <dbReference type="SAM" id="Phobius"/>
    </source>
</evidence>
<feature type="compositionally biased region" description="Polar residues" evidence="1">
    <location>
        <begin position="57"/>
        <end position="75"/>
    </location>
</feature>
<evidence type="ECO:0000256" key="1">
    <source>
        <dbReference type="SAM" id="MobiDB-lite"/>
    </source>
</evidence>
<feature type="transmembrane region" description="Helical" evidence="2">
    <location>
        <begin position="78"/>
        <end position="100"/>
    </location>
</feature>
<feature type="compositionally biased region" description="Low complexity" evidence="1">
    <location>
        <begin position="153"/>
        <end position="172"/>
    </location>
</feature>